<name>A0A8H5FJD9_9AGAR</name>
<keyword evidence="12" id="KW-1185">Reference proteome</keyword>
<comment type="similarity">
    <text evidence="2">Belongs to the ABC transporter superfamily. ABCB family. Multidrug resistance exporter (TC 3.A.1.201) subfamily.</text>
</comment>
<dbReference type="InterPro" id="IPR039421">
    <property type="entry name" value="Type_1_exporter"/>
</dbReference>
<dbReference type="CDD" id="cd18578">
    <property type="entry name" value="ABC_6TM_Pgp_ABCB1_D2_like"/>
    <property type="match status" value="1"/>
</dbReference>
<dbReference type="GO" id="GO:0016887">
    <property type="term" value="F:ATP hydrolysis activity"/>
    <property type="evidence" value="ECO:0007669"/>
    <property type="project" value="InterPro"/>
</dbReference>
<feature type="domain" description="ABC transmembrane type-1" evidence="10">
    <location>
        <begin position="50"/>
        <end position="262"/>
    </location>
</feature>
<comment type="caution">
    <text evidence="11">The sequence shown here is derived from an EMBL/GenBank/DDBJ whole genome shotgun (WGS) entry which is preliminary data.</text>
</comment>
<dbReference type="OrthoDB" id="6500128at2759"/>
<evidence type="ECO:0000256" key="2">
    <source>
        <dbReference type="ARBA" id="ARBA00007577"/>
    </source>
</evidence>
<dbReference type="Proteomes" id="UP000541558">
    <property type="component" value="Unassembled WGS sequence"/>
</dbReference>
<feature type="transmembrane region" description="Helical" evidence="8">
    <location>
        <begin position="211"/>
        <end position="231"/>
    </location>
</feature>
<dbReference type="PROSITE" id="PS50893">
    <property type="entry name" value="ABC_TRANSPORTER_2"/>
    <property type="match status" value="1"/>
</dbReference>
<dbReference type="InterPro" id="IPR036640">
    <property type="entry name" value="ABC1_TM_sf"/>
</dbReference>
<evidence type="ECO:0000256" key="4">
    <source>
        <dbReference type="ARBA" id="ARBA00022741"/>
    </source>
</evidence>
<evidence type="ECO:0000256" key="8">
    <source>
        <dbReference type="SAM" id="Phobius"/>
    </source>
</evidence>
<dbReference type="Gene3D" id="1.20.1560.10">
    <property type="entry name" value="ABC transporter type 1, transmembrane domain"/>
    <property type="match status" value="1"/>
</dbReference>
<protein>
    <submittedName>
        <fullName evidence="11">Uncharacterized protein</fullName>
    </submittedName>
</protein>
<keyword evidence="6 8" id="KW-1133">Transmembrane helix</keyword>
<keyword evidence="3 8" id="KW-0812">Transmembrane</keyword>
<evidence type="ECO:0000259" key="10">
    <source>
        <dbReference type="PROSITE" id="PS50929"/>
    </source>
</evidence>
<keyword evidence="7 8" id="KW-0472">Membrane</keyword>
<dbReference type="PROSITE" id="PS50929">
    <property type="entry name" value="ABC_TM1F"/>
    <property type="match status" value="1"/>
</dbReference>
<dbReference type="FunFam" id="3.40.50.300:FF:000913">
    <property type="entry name" value="ABC multidrug transporter SitT"/>
    <property type="match status" value="1"/>
</dbReference>
<keyword evidence="4" id="KW-0547">Nucleotide-binding</keyword>
<gene>
    <name evidence="11" type="ORF">D9611_008826</name>
</gene>
<feature type="transmembrane region" description="Helical" evidence="8">
    <location>
        <begin position="50"/>
        <end position="76"/>
    </location>
</feature>
<dbReference type="Gene3D" id="3.40.50.300">
    <property type="entry name" value="P-loop containing nucleotide triphosphate hydrolases"/>
    <property type="match status" value="1"/>
</dbReference>
<dbReference type="EMBL" id="JAACJK010000010">
    <property type="protein sequence ID" value="KAF5338966.1"/>
    <property type="molecule type" value="Genomic_DNA"/>
</dbReference>
<dbReference type="InterPro" id="IPR003439">
    <property type="entry name" value="ABC_transporter-like_ATP-bd"/>
</dbReference>
<evidence type="ECO:0000256" key="5">
    <source>
        <dbReference type="ARBA" id="ARBA00022840"/>
    </source>
</evidence>
<dbReference type="Pfam" id="PF00005">
    <property type="entry name" value="ABC_tran"/>
    <property type="match status" value="1"/>
</dbReference>
<dbReference type="PANTHER" id="PTHR24221:SF648">
    <property type="entry name" value="ABC-TYPE TRANSPORTER ATR1"/>
    <property type="match status" value="1"/>
</dbReference>
<dbReference type="SUPFAM" id="SSF52540">
    <property type="entry name" value="P-loop containing nucleoside triphosphate hydrolases"/>
    <property type="match status" value="1"/>
</dbReference>
<dbReference type="InterPro" id="IPR011527">
    <property type="entry name" value="ABC1_TM_dom"/>
</dbReference>
<evidence type="ECO:0000313" key="11">
    <source>
        <dbReference type="EMBL" id="KAF5338966.1"/>
    </source>
</evidence>
<evidence type="ECO:0000256" key="7">
    <source>
        <dbReference type="ARBA" id="ARBA00023136"/>
    </source>
</evidence>
<proteinExistence type="inferred from homology"/>
<dbReference type="Pfam" id="PF00664">
    <property type="entry name" value="ABC_membrane"/>
    <property type="match status" value="2"/>
</dbReference>
<sequence>MAQLFLRFYLCFHDWICLPCLRCCLRSRYHWFLQARPCRAYARWRSKCTLAFLIAIISTVAIGFQNYLFAGAAAALTARLRSLSFKAILRQDIEYFDRDENSTGALTSKLSDNPQKVNGLAGVTLVPFSPSSVSRARPSLSPPVISVSALSSSKIRPTKAHEESAQLACEAAGSIRTVASLTREADCLRLYSESLDVPLKKSNRTAIWSNGLYSLSQAMVFFVIALVFWYGSRLVANREADTFKFYSTTFGAIQAGNVFMFVPDMSSAKGAGSDIIKLLDSTPEIDAENEGGKVLDESKVKGHIRLEGVHFRYPTRPGLIERFYDPLAGEVYLDGEKVTELNIQDYRKHIALVSQEPTLYAGTVRFNILLGATKPESEVTQEEIEAACRDANILEFIQSLPEGFDTEVGGKGSQLSGGQKQRIAIARALLRNPKVLLLDEATSALDSNSEKVVQAALDQAAKGRTTIAIAHRLSTIQNADTIYFIKEGSVSESGTHDQLIAKRGDYYEYVQLQALSKA</sequence>
<evidence type="ECO:0000259" key="9">
    <source>
        <dbReference type="PROSITE" id="PS50893"/>
    </source>
</evidence>
<comment type="subcellular location">
    <subcellularLocation>
        <location evidence="1">Membrane</location>
        <topology evidence="1">Multi-pass membrane protein</topology>
    </subcellularLocation>
</comment>
<evidence type="ECO:0000256" key="3">
    <source>
        <dbReference type="ARBA" id="ARBA00022692"/>
    </source>
</evidence>
<accession>A0A8H5FJD9</accession>
<dbReference type="GO" id="GO:0005524">
    <property type="term" value="F:ATP binding"/>
    <property type="evidence" value="ECO:0007669"/>
    <property type="project" value="UniProtKB-KW"/>
</dbReference>
<feature type="domain" description="ABC transporter" evidence="9">
    <location>
        <begin position="276"/>
        <end position="512"/>
    </location>
</feature>
<organism evidence="11 12">
    <name type="scientific">Ephemerocybe angulata</name>
    <dbReference type="NCBI Taxonomy" id="980116"/>
    <lineage>
        <taxon>Eukaryota</taxon>
        <taxon>Fungi</taxon>
        <taxon>Dikarya</taxon>
        <taxon>Basidiomycota</taxon>
        <taxon>Agaricomycotina</taxon>
        <taxon>Agaricomycetes</taxon>
        <taxon>Agaricomycetidae</taxon>
        <taxon>Agaricales</taxon>
        <taxon>Agaricineae</taxon>
        <taxon>Psathyrellaceae</taxon>
        <taxon>Ephemerocybe</taxon>
    </lineage>
</organism>
<dbReference type="PROSITE" id="PS00211">
    <property type="entry name" value="ABC_TRANSPORTER_1"/>
    <property type="match status" value="1"/>
</dbReference>
<dbReference type="AlphaFoldDB" id="A0A8H5FJD9"/>
<evidence type="ECO:0000313" key="12">
    <source>
        <dbReference type="Proteomes" id="UP000541558"/>
    </source>
</evidence>
<dbReference type="GO" id="GO:0140359">
    <property type="term" value="F:ABC-type transporter activity"/>
    <property type="evidence" value="ECO:0007669"/>
    <property type="project" value="InterPro"/>
</dbReference>
<dbReference type="InterPro" id="IPR027417">
    <property type="entry name" value="P-loop_NTPase"/>
</dbReference>
<evidence type="ECO:0000256" key="1">
    <source>
        <dbReference type="ARBA" id="ARBA00004141"/>
    </source>
</evidence>
<dbReference type="PANTHER" id="PTHR24221">
    <property type="entry name" value="ATP-BINDING CASSETTE SUB-FAMILY B"/>
    <property type="match status" value="1"/>
</dbReference>
<reference evidence="11 12" key="1">
    <citation type="journal article" date="2020" name="ISME J.">
        <title>Uncovering the hidden diversity of litter-decomposition mechanisms in mushroom-forming fungi.</title>
        <authorList>
            <person name="Floudas D."/>
            <person name="Bentzer J."/>
            <person name="Ahren D."/>
            <person name="Johansson T."/>
            <person name="Persson P."/>
            <person name="Tunlid A."/>
        </authorList>
    </citation>
    <scope>NUCLEOTIDE SEQUENCE [LARGE SCALE GENOMIC DNA]</scope>
    <source>
        <strain evidence="11 12">CBS 175.51</strain>
    </source>
</reference>
<dbReference type="GO" id="GO:0016020">
    <property type="term" value="C:membrane"/>
    <property type="evidence" value="ECO:0007669"/>
    <property type="project" value="UniProtKB-SubCell"/>
</dbReference>
<evidence type="ECO:0000256" key="6">
    <source>
        <dbReference type="ARBA" id="ARBA00022989"/>
    </source>
</evidence>
<keyword evidence="5" id="KW-0067">ATP-binding</keyword>
<dbReference type="InterPro" id="IPR017871">
    <property type="entry name" value="ABC_transporter-like_CS"/>
</dbReference>
<dbReference type="SUPFAM" id="SSF90123">
    <property type="entry name" value="ABC transporter transmembrane region"/>
    <property type="match status" value="1"/>
</dbReference>